<dbReference type="Proteomes" id="UP001056707">
    <property type="component" value="Chromosome"/>
</dbReference>
<gene>
    <name evidence="2" type="ORF">M3M35_06800</name>
</gene>
<organism evidence="2 3">
    <name type="scientific">Fructilactobacillus myrtifloralis</name>
    <dbReference type="NCBI Taxonomy" id="2940301"/>
    <lineage>
        <taxon>Bacteria</taxon>
        <taxon>Bacillati</taxon>
        <taxon>Bacillota</taxon>
        <taxon>Bacilli</taxon>
        <taxon>Lactobacillales</taxon>
        <taxon>Lactobacillaceae</taxon>
        <taxon>Fructilactobacillus</taxon>
    </lineage>
</organism>
<keyword evidence="1" id="KW-0472">Membrane</keyword>
<sequence>MKNNEKLLNQDLKKRFKHLEENQPEPQKPSLKKILLKVLIGAFALCFVALIVGSMLNF</sequence>
<evidence type="ECO:0008006" key="4">
    <source>
        <dbReference type="Google" id="ProtNLM"/>
    </source>
</evidence>
<dbReference type="RefSeq" id="WP_252749892.1">
    <property type="nucleotide sequence ID" value="NZ_CP097116.1"/>
</dbReference>
<dbReference type="EMBL" id="CP097116">
    <property type="protein sequence ID" value="USS84990.1"/>
    <property type="molecule type" value="Genomic_DNA"/>
</dbReference>
<name>A0ABY5BMT4_9LACO</name>
<feature type="transmembrane region" description="Helical" evidence="1">
    <location>
        <begin position="34"/>
        <end position="56"/>
    </location>
</feature>
<evidence type="ECO:0000256" key="1">
    <source>
        <dbReference type="SAM" id="Phobius"/>
    </source>
</evidence>
<reference evidence="2" key="1">
    <citation type="submission" date="2022-05" db="EMBL/GenBank/DDBJ databases">
        <authorList>
            <person name="Oliphant S.A."/>
            <person name="Watson-Haigh N.S."/>
            <person name="Sumby K.M."/>
            <person name="Gardner J.M."/>
            <person name="Jiranek V."/>
        </authorList>
    </citation>
    <scope>NUCLEOTIDE SEQUENCE</scope>
    <source>
        <strain evidence="2">KI16_H9</strain>
    </source>
</reference>
<accession>A0ABY5BMT4</accession>
<evidence type="ECO:0000313" key="3">
    <source>
        <dbReference type="Proteomes" id="UP001056707"/>
    </source>
</evidence>
<protein>
    <recommendedName>
        <fullName evidence="4">DUF4044 domain-containing protein</fullName>
    </recommendedName>
</protein>
<keyword evidence="3" id="KW-1185">Reference proteome</keyword>
<proteinExistence type="predicted"/>
<keyword evidence="1" id="KW-1133">Transmembrane helix</keyword>
<keyword evidence="1" id="KW-0812">Transmembrane</keyword>
<evidence type="ECO:0000313" key="2">
    <source>
        <dbReference type="EMBL" id="USS84990.1"/>
    </source>
</evidence>